<feature type="compositionally biased region" description="Polar residues" evidence="1">
    <location>
        <begin position="1"/>
        <end position="11"/>
    </location>
</feature>
<feature type="compositionally biased region" description="Acidic residues" evidence="1">
    <location>
        <begin position="484"/>
        <end position="510"/>
    </location>
</feature>
<feature type="compositionally biased region" description="Basic and acidic residues" evidence="1">
    <location>
        <begin position="286"/>
        <end position="298"/>
    </location>
</feature>
<feature type="compositionally biased region" description="Basic and acidic residues" evidence="1">
    <location>
        <begin position="514"/>
        <end position="527"/>
    </location>
</feature>
<dbReference type="AlphaFoldDB" id="A0A7S2NXC3"/>
<sequence length="672" mass="75586">MTDTAGRNQNDVGKMGTAETLEDESSSDEGSDDDDDDSSSDEMELEIVGGPVLAAKEPAKVKRHSNPVRSKPNIMDPRTALKLQLQKKRLHTSNAWLARELGYKDESAHIEECRAVDHRRKVAVQKEEEKNRRVLSSIIERKLLDEEFDVDSSDDEDVSPSTDMTADSIKNEEMTALASDNALSDPKPDLDEMLSDEVGPVTQCQSSEFKDAASATGLKAHNETERCVEIVKTDVDIVADTDLVSHEEDAFDVPAHDVPSPKVGESEDISAATHQMDTQMDDDESSTVKKSDDQHDEAIVSTSPGKLVAEVEGQTAELNSHDSPQQHSKPEEKLKKNAAWLAMLENEKKSRRRQKKSNLVDAEAEEEEEEDDIQGLEDFGFNVKKKKGDNDDGDENDDEIREDDLENVVDDISDNEGDEEAGEKARRELAAKEEKERHREMMRRMREGYDMTRRGGGTTRGRHRFDQLVAADNRKDAKRLGLLNEDELDSEDDMDEENASTSNEEDDENALLDKILKDRFLPRHELDPFLSEESSEDEGEDEKHNEKSANSDDEREREEDIIAKRFSRRARVQRFLETCEDSQLSRLIDEDETMKKELKSIEILHVGKRRQSSINTVSADSSLSADSSKRQKSSTSEDSSFCFSSKISSLGFRTAIGIRKQKGSIFGGRRNL</sequence>
<evidence type="ECO:0008006" key="3">
    <source>
        <dbReference type="Google" id="ProtNLM"/>
    </source>
</evidence>
<feature type="region of interest" description="Disordered" evidence="1">
    <location>
        <begin position="246"/>
        <end position="560"/>
    </location>
</feature>
<feature type="compositionally biased region" description="Acidic residues" evidence="1">
    <location>
        <begin position="391"/>
        <end position="421"/>
    </location>
</feature>
<feature type="compositionally biased region" description="Basic and acidic residues" evidence="1">
    <location>
        <begin position="541"/>
        <end position="560"/>
    </location>
</feature>
<feature type="region of interest" description="Disordered" evidence="1">
    <location>
        <begin position="1"/>
        <end position="78"/>
    </location>
</feature>
<reference evidence="2" key="1">
    <citation type="submission" date="2021-01" db="EMBL/GenBank/DDBJ databases">
        <authorList>
            <person name="Corre E."/>
            <person name="Pelletier E."/>
            <person name="Niang G."/>
            <person name="Scheremetjew M."/>
            <person name="Finn R."/>
            <person name="Kale V."/>
            <person name="Holt S."/>
            <person name="Cochrane G."/>
            <person name="Meng A."/>
            <person name="Brown T."/>
            <person name="Cohen L."/>
        </authorList>
    </citation>
    <scope>NUCLEOTIDE SEQUENCE</scope>
    <source>
        <strain evidence="2">B650</strain>
    </source>
</reference>
<feature type="region of interest" description="Disordered" evidence="1">
    <location>
        <begin position="149"/>
        <end position="200"/>
    </location>
</feature>
<feature type="compositionally biased region" description="Acidic residues" evidence="1">
    <location>
        <begin position="149"/>
        <end position="158"/>
    </location>
</feature>
<gene>
    <name evidence="2" type="ORF">LDAN0321_LOCUS5037</name>
</gene>
<feature type="region of interest" description="Disordered" evidence="1">
    <location>
        <begin position="614"/>
        <end position="641"/>
    </location>
</feature>
<name>A0A7S2NXC3_9STRA</name>
<dbReference type="EMBL" id="HBGY01008009">
    <property type="protein sequence ID" value="CAD9565553.1"/>
    <property type="molecule type" value="Transcribed_RNA"/>
</dbReference>
<evidence type="ECO:0000256" key="1">
    <source>
        <dbReference type="SAM" id="MobiDB-lite"/>
    </source>
</evidence>
<feature type="compositionally biased region" description="Basic and acidic residues" evidence="1">
    <location>
        <begin position="422"/>
        <end position="453"/>
    </location>
</feature>
<accession>A0A7S2NXC3</accession>
<feature type="compositionally biased region" description="Acidic residues" evidence="1">
    <location>
        <begin position="20"/>
        <end position="45"/>
    </location>
</feature>
<organism evidence="2">
    <name type="scientific">Leptocylindrus danicus</name>
    <dbReference type="NCBI Taxonomy" id="163516"/>
    <lineage>
        <taxon>Eukaryota</taxon>
        <taxon>Sar</taxon>
        <taxon>Stramenopiles</taxon>
        <taxon>Ochrophyta</taxon>
        <taxon>Bacillariophyta</taxon>
        <taxon>Coscinodiscophyceae</taxon>
        <taxon>Chaetocerotophycidae</taxon>
        <taxon>Leptocylindrales</taxon>
        <taxon>Leptocylindraceae</taxon>
        <taxon>Leptocylindrus</taxon>
    </lineage>
</organism>
<proteinExistence type="predicted"/>
<feature type="compositionally biased region" description="Polar residues" evidence="1">
    <location>
        <begin position="316"/>
        <end position="327"/>
    </location>
</feature>
<protein>
    <recommendedName>
        <fullName evidence="3">DNA replication checkpoint mediator MRC1 domain-containing protein</fullName>
    </recommendedName>
</protein>
<feature type="compositionally biased region" description="Acidic residues" evidence="1">
    <location>
        <begin position="362"/>
        <end position="375"/>
    </location>
</feature>
<evidence type="ECO:0000313" key="2">
    <source>
        <dbReference type="EMBL" id="CAD9565553.1"/>
    </source>
</evidence>